<comment type="caution">
    <text evidence="8">The sequence shown here is derived from an EMBL/GenBank/DDBJ whole genome shotgun (WGS) entry which is preliminary data.</text>
</comment>
<comment type="similarity">
    <text evidence="1">Belongs to the peptidase M16 family.</text>
</comment>
<evidence type="ECO:0000259" key="7">
    <source>
        <dbReference type="Pfam" id="PF00675"/>
    </source>
</evidence>
<proteinExistence type="inferred from homology"/>
<dbReference type="SUPFAM" id="SSF63411">
    <property type="entry name" value="LuxS/MPP-like metallohydrolase"/>
    <property type="match status" value="1"/>
</dbReference>
<dbReference type="GO" id="GO:0046872">
    <property type="term" value="F:metal ion binding"/>
    <property type="evidence" value="ECO:0007669"/>
    <property type="project" value="UniProtKB-KW"/>
</dbReference>
<dbReference type="PANTHER" id="PTHR43690">
    <property type="entry name" value="NARDILYSIN"/>
    <property type="match status" value="1"/>
</dbReference>
<dbReference type="GO" id="GO:0043171">
    <property type="term" value="P:peptide catabolic process"/>
    <property type="evidence" value="ECO:0007669"/>
    <property type="project" value="TreeGrafter"/>
</dbReference>
<evidence type="ECO:0000256" key="2">
    <source>
        <dbReference type="ARBA" id="ARBA00022670"/>
    </source>
</evidence>
<gene>
    <name evidence="8" type="ORF">DWX53_06700</name>
</gene>
<dbReference type="EMBL" id="QRWH01000005">
    <property type="protein sequence ID" value="RGT09378.1"/>
    <property type="molecule type" value="Genomic_DNA"/>
</dbReference>
<sequence>MPQENSFFSKCKNQITKCVCPLENLQGMNYIALTINVGSSSENAKNAGIAHFLEHMQMNFFDKNEERYLCSAYTDFYSTTYYFDVKDTALECVIDIIQNILKGKYLEMKDIEEVRADILDEYKAYEVKNRNSDFRILLNGTDYESHLSIGNQKTICSISENEIKAFFKKFYFLENMCIIWITSTQTLETIGDEWIANLKGEHGKIEENILPYTETDGYAIKNRQDNGTSYYLYRERNSDSESINEDLLYVIQEFLKANMGKVDVEKIFLSAKQEFIKITIEDILEWKDICREIENLAVTEIEKRYWEFLKEEPIGYNCNSLREYFINAFTFGDMIVKEERNIQKDICEIKKLFAKENSIKILMK</sequence>
<evidence type="ECO:0000313" key="9">
    <source>
        <dbReference type="Proteomes" id="UP000283630"/>
    </source>
</evidence>
<dbReference type="InterPro" id="IPR011249">
    <property type="entry name" value="Metalloenz_LuxS/M16"/>
</dbReference>
<dbReference type="GO" id="GO:0051603">
    <property type="term" value="P:proteolysis involved in protein catabolic process"/>
    <property type="evidence" value="ECO:0007669"/>
    <property type="project" value="TreeGrafter"/>
</dbReference>
<accession>A0A412MDC8</accession>
<protein>
    <recommendedName>
        <fullName evidence="7">Peptidase M16 N-terminal domain-containing protein</fullName>
    </recommendedName>
</protein>
<evidence type="ECO:0000256" key="1">
    <source>
        <dbReference type="ARBA" id="ARBA00007261"/>
    </source>
</evidence>
<evidence type="ECO:0000256" key="5">
    <source>
        <dbReference type="ARBA" id="ARBA00022833"/>
    </source>
</evidence>
<dbReference type="Pfam" id="PF00675">
    <property type="entry name" value="Peptidase_M16"/>
    <property type="match status" value="1"/>
</dbReference>
<dbReference type="Gene3D" id="3.30.830.10">
    <property type="entry name" value="Metalloenzyme, LuxS/M16 peptidase-like"/>
    <property type="match status" value="1"/>
</dbReference>
<organism evidence="8 9">
    <name type="scientific">Dorea formicigenerans</name>
    <dbReference type="NCBI Taxonomy" id="39486"/>
    <lineage>
        <taxon>Bacteria</taxon>
        <taxon>Bacillati</taxon>
        <taxon>Bacillota</taxon>
        <taxon>Clostridia</taxon>
        <taxon>Lachnospirales</taxon>
        <taxon>Lachnospiraceae</taxon>
        <taxon>Dorea</taxon>
    </lineage>
</organism>
<keyword evidence="5" id="KW-0862">Zinc</keyword>
<dbReference type="GeneID" id="42787891"/>
<dbReference type="GO" id="GO:0005829">
    <property type="term" value="C:cytosol"/>
    <property type="evidence" value="ECO:0007669"/>
    <property type="project" value="TreeGrafter"/>
</dbReference>
<reference evidence="8 9" key="1">
    <citation type="submission" date="2018-08" db="EMBL/GenBank/DDBJ databases">
        <title>A genome reference for cultivated species of the human gut microbiota.</title>
        <authorList>
            <person name="Zou Y."/>
            <person name="Xue W."/>
            <person name="Luo G."/>
        </authorList>
    </citation>
    <scope>NUCLEOTIDE SEQUENCE [LARGE SCALE GENOMIC DNA]</scope>
    <source>
        <strain evidence="8 9">AF19-4AC</strain>
    </source>
</reference>
<dbReference type="Proteomes" id="UP000283630">
    <property type="component" value="Unassembled WGS sequence"/>
</dbReference>
<dbReference type="InterPro" id="IPR011765">
    <property type="entry name" value="Pept_M16_N"/>
</dbReference>
<keyword evidence="2" id="KW-0645">Protease</keyword>
<dbReference type="AlphaFoldDB" id="A0A412MDC8"/>
<feature type="domain" description="Peptidase M16 N-terminal" evidence="7">
    <location>
        <begin position="30"/>
        <end position="135"/>
    </location>
</feature>
<evidence type="ECO:0000313" key="8">
    <source>
        <dbReference type="EMBL" id="RGT09378.1"/>
    </source>
</evidence>
<dbReference type="InterPro" id="IPR050626">
    <property type="entry name" value="Peptidase_M16"/>
</dbReference>
<dbReference type="PANTHER" id="PTHR43690:SF18">
    <property type="entry name" value="INSULIN-DEGRADING ENZYME-RELATED"/>
    <property type="match status" value="1"/>
</dbReference>
<keyword evidence="3" id="KW-0479">Metal-binding</keyword>
<dbReference type="GO" id="GO:0004222">
    <property type="term" value="F:metalloendopeptidase activity"/>
    <property type="evidence" value="ECO:0007669"/>
    <property type="project" value="TreeGrafter"/>
</dbReference>
<keyword evidence="4" id="KW-0378">Hydrolase</keyword>
<keyword evidence="6" id="KW-0482">Metalloprotease</keyword>
<evidence type="ECO:0000256" key="6">
    <source>
        <dbReference type="ARBA" id="ARBA00023049"/>
    </source>
</evidence>
<evidence type="ECO:0000256" key="4">
    <source>
        <dbReference type="ARBA" id="ARBA00022801"/>
    </source>
</evidence>
<dbReference type="RefSeq" id="WP_021740596.1">
    <property type="nucleotide sequence ID" value="NZ_QRWH01000005.1"/>
</dbReference>
<evidence type="ECO:0000256" key="3">
    <source>
        <dbReference type="ARBA" id="ARBA00022723"/>
    </source>
</evidence>
<name>A0A412MDC8_9FIRM</name>